<protein>
    <submittedName>
        <fullName evidence="1">Uncharacterized protein</fullName>
    </submittedName>
</protein>
<reference evidence="1 2" key="1">
    <citation type="journal article" date="2010" name="Stand. Genomic Sci.">
        <title>Complete genome sequence of Geodermatophilus obscurus type strain (G-20).</title>
        <authorList>
            <person name="Ivanova N."/>
            <person name="Sikorski J."/>
            <person name="Jando M."/>
            <person name="Munk C."/>
            <person name="Lapidus A."/>
            <person name="Glavina Del Rio T."/>
            <person name="Copeland A."/>
            <person name="Tice H."/>
            <person name="Cheng J.-F."/>
            <person name="Lucas S."/>
            <person name="Chen F."/>
            <person name="Nolan M."/>
            <person name="Bruce D."/>
            <person name="Goodwin L."/>
            <person name="Pitluck S."/>
            <person name="Mavromatis K."/>
            <person name="Mikhailova N."/>
            <person name="Pati A."/>
            <person name="Chen A."/>
            <person name="Palaniappan K."/>
            <person name="Land M."/>
            <person name="Hauser L."/>
            <person name="Chang Y.-J."/>
            <person name="Jeffries C.D."/>
            <person name="Meincke L."/>
            <person name="Brettin T."/>
            <person name="Detter J.C."/>
            <person name="Detter J.C."/>
            <person name="Rohde M."/>
            <person name="Goeker M."/>
            <person name="Bristow J."/>
            <person name="Eisen J.A."/>
            <person name="Markowitz V."/>
            <person name="Hugenholtz P."/>
            <person name="Kyrpides N.C."/>
            <person name="Klenk H.-P."/>
        </authorList>
    </citation>
    <scope>NUCLEOTIDE SEQUENCE [LARGE SCALE GENOMIC DNA]</scope>
    <source>
        <strain evidence="2">ATCC 25078 / DSM 43160 / JCM 3152 / KCC A-0152 / KCTC 9177 / NBRC 13315 / NRRL B-3577 / G-20</strain>
    </source>
</reference>
<evidence type="ECO:0000313" key="2">
    <source>
        <dbReference type="Proteomes" id="UP000001382"/>
    </source>
</evidence>
<organism evidence="1 2">
    <name type="scientific">Geodermatophilus obscurus (strain ATCC 25078 / DSM 43160 / JCM 3152 / CCUG 61914 / KCC A-0152 / KCTC 9177 / NBRC 13315 / NRRL B-3577 / G-20)</name>
    <dbReference type="NCBI Taxonomy" id="526225"/>
    <lineage>
        <taxon>Bacteria</taxon>
        <taxon>Bacillati</taxon>
        <taxon>Actinomycetota</taxon>
        <taxon>Actinomycetes</taxon>
        <taxon>Geodermatophilales</taxon>
        <taxon>Geodermatophilaceae</taxon>
        <taxon>Geodermatophilus</taxon>
    </lineage>
</organism>
<dbReference type="Proteomes" id="UP000001382">
    <property type="component" value="Chromosome"/>
</dbReference>
<dbReference type="AlphaFoldDB" id="D2S5N2"/>
<sequence>MTVPVVRAADGLHPVGGLPRTRTGEVRRLDLPGALGP</sequence>
<evidence type="ECO:0000313" key="1">
    <source>
        <dbReference type="EMBL" id="ADB77288.1"/>
    </source>
</evidence>
<reference evidence="2" key="2">
    <citation type="submission" date="2010-01" db="EMBL/GenBank/DDBJ databases">
        <title>The complete genome of Geodermatophilus obscurus DSM 43160.</title>
        <authorList>
            <consortium name="US DOE Joint Genome Institute (JGI-PGF)"/>
            <person name="Lucas S."/>
            <person name="Copeland A."/>
            <person name="Lapidus A."/>
            <person name="Glavina del Rio T."/>
            <person name="Dalin E."/>
            <person name="Tice H."/>
            <person name="Bruce D."/>
            <person name="Goodwin L."/>
            <person name="Pitluck S."/>
            <person name="Kyrpides N."/>
            <person name="Mavromatis K."/>
            <person name="Ivanova N."/>
            <person name="Munk A.C."/>
            <person name="Brettin T."/>
            <person name="Detter J.C."/>
            <person name="Han C."/>
            <person name="Larimer F."/>
            <person name="Land M."/>
            <person name="Hauser L."/>
            <person name="Markowitz V."/>
            <person name="Cheng J.-F."/>
            <person name="Hugenholtz P."/>
            <person name="Woyke T."/>
            <person name="Wu D."/>
            <person name="Jando M."/>
            <person name="Schneider S."/>
            <person name="Klenk H.-P."/>
            <person name="Eisen J.A."/>
        </authorList>
    </citation>
    <scope>NUCLEOTIDE SEQUENCE [LARGE SCALE GENOMIC DNA]</scope>
    <source>
        <strain evidence="2">ATCC 25078 / DSM 43160 / JCM 3152 / KCC A-0152 / KCTC 9177 / NBRC 13315 / NRRL B-3577 / G-20</strain>
    </source>
</reference>
<name>D2S5N2_GEOOG</name>
<dbReference type="KEGG" id="gob:Gobs_4748"/>
<dbReference type="HOGENOM" id="CLU_3344049_0_0_11"/>
<proteinExistence type="predicted"/>
<gene>
    <name evidence="1" type="ordered locus">Gobs_4748</name>
</gene>
<accession>D2S5N2</accession>
<keyword evidence="2" id="KW-1185">Reference proteome</keyword>
<dbReference type="EMBL" id="CP001867">
    <property type="protein sequence ID" value="ADB77288.1"/>
    <property type="molecule type" value="Genomic_DNA"/>
</dbReference>